<reference evidence="12" key="1">
    <citation type="submission" date="2025-08" db="UniProtKB">
        <authorList>
            <consortium name="RefSeq"/>
        </authorList>
    </citation>
    <scope>IDENTIFICATION</scope>
    <source>
        <tissue evidence="12">Adult</tissue>
    </source>
</reference>
<feature type="transmembrane region" description="Helical" evidence="10">
    <location>
        <begin position="303"/>
        <end position="325"/>
    </location>
</feature>
<keyword evidence="6 10" id="KW-1133">Transmembrane helix</keyword>
<dbReference type="PANTHER" id="PTHR21137:SF35">
    <property type="entry name" value="ODORANT RECEPTOR 19A-RELATED"/>
    <property type="match status" value="1"/>
</dbReference>
<evidence type="ECO:0000256" key="5">
    <source>
        <dbReference type="ARBA" id="ARBA00022725"/>
    </source>
</evidence>
<evidence type="ECO:0000256" key="8">
    <source>
        <dbReference type="ARBA" id="ARBA00023170"/>
    </source>
</evidence>
<gene>
    <name evidence="12" type="primary">LOC105224900</name>
</gene>
<sequence length="879" mass="101030">MDKLEELSSRIFPSDASKGKIGSIQYNVWLAQLFGVPVVGLKAESTRLRIALGIYGVLMTLAVTFFYTGFEIYDMILCWPNLDSLTQNICLSLTHIAGVFKVINIIYRLDEIAFVVRRIEYAAKTYVISKSQLVAFYRGEFENKIPLTVYASLVGFTGVLGLIYLFYNPIGVAGQIFPYRVKLPEWMPFGIQLAYMGMSVLVFALQIVAIDYLNVTMINQIRFQLKILNLAFEELKLDCVNAREQEEVNKRLHTIVEHHCLLHDLRNDVEDIFRLPVLLQFFTSLIIFAMTGFQAIVKVENSNGAALIYCYCGCIFCELFVYCWFGNEVSEQSKTLAASGYGSHWYAFDQRFKKSLLIFMCNSQTPFVFTAGGFMSLSLPSFTGILSKSYTVIALLRQVYSRIIDIARVKEKPKTHTQKLLTLQRLNALSRHLLISAKNKRKQNNCYKCKHTLRRITISVCVLKASSKMAEFLDKLKEVYFRVFPSEAGKGKIGSIEFNIWLSQMSGVPLSPWFVPLQRTRLVNGLLLTYGSFLTFTNFFYILFEFYDLYICWPDFYAFTQNFCLTMSHFAGALKIYNVLFHLRTLQGAILKLKRATKSYIKTDAQHKIFARAEMENKLFLVIYATVVGFTGFVAMVSVFINPDMAGQIFPYRVAMPAWLPFFLQVVYIGVTDFMFAVQIVTVDYLNISMMNLLRCHLNIIKSTFDDLILHECHVRRDMKRIRDPNARMADIVEHHCILKSVRDDVEHIFRLSILLQFFTSLVISAVTGFQATMNSSNSNSEMIIYFYCFCIFTQLFGYCWFGNEVNEQNKTLAAHGYGSSWYHFDQRFRKSLAIFLLNAQQPFNFTGGGFVDLSLPSFTNVLSKAYSFIAVLRQMYER</sequence>
<keyword evidence="11" id="KW-1185">Reference proteome</keyword>
<evidence type="ECO:0000256" key="3">
    <source>
        <dbReference type="ARBA" id="ARBA00022606"/>
    </source>
</evidence>
<protein>
    <submittedName>
        <fullName evidence="12">Uncharacterized protein LOC105224900</fullName>
    </submittedName>
</protein>
<feature type="transmembrane region" description="Helical" evidence="10">
    <location>
        <begin position="783"/>
        <end position="802"/>
    </location>
</feature>
<feature type="transmembrane region" description="Helical" evidence="10">
    <location>
        <begin position="52"/>
        <end position="73"/>
    </location>
</feature>
<keyword evidence="9" id="KW-0807">Transducer</keyword>
<organism evidence="11 12">
    <name type="scientific">Bactrocera dorsalis</name>
    <name type="common">Oriental fruit fly</name>
    <name type="synonym">Dacus dorsalis</name>
    <dbReference type="NCBI Taxonomy" id="27457"/>
    <lineage>
        <taxon>Eukaryota</taxon>
        <taxon>Metazoa</taxon>
        <taxon>Ecdysozoa</taxon>
        <taxon>Arthropoda</taxon>
        <taxon>Hexapoda</taxon>
        <taxon>Insecta</taxon>
        <taxon>Pterygota</taxon>
        <taxon>Neoptera</taxon>
        <taxon>Endopterygota</taxon>
        <taxon>Diptera</taxon>
        <taxon>Brachycera</taxon>
        <taxon>Muscomorpha</taxon>
        <taxon>Tephritoidea</taxon>
        <taxon>Tephritidae</taxon>
        <taxon>Bactrocera</taxon>
        <taxon>Bactrocera</taxon>
    </lineage>
</organism>
<evidence type="ECO:0000256" key="10">
    <source>
        <dbReference type="SAM" id="Phobius"/>
    </source>
</evidence>
<evidence type="ECO:0000313" key="11">
    <source>
        <dbReference type="Proteomes" id="UP001652620"/>
    </source>
</evidence>
<feature type="transmembrane region" description="Helical" evidence="10">
    <location>
        <begin position="522"/>
        <end position="544"/>
    </location>
</feature>
<evidence type="ECO:0000256" key="6">
    <source>
        <dbReference type="ARBA" id="ARBA00022989"/>
    </source>
</evidence>
<evidence type="ECO:0000256" key="4">
    <source>
        <dbReference type="ARBA" id="ARBA00022692"/>
    </source>
</evidence>
<dbReference type="PANTHER" id="PTHR21137">
    <property type="entry name" value="ODORANT RECEPTOR"/>
    <property type="match status" value="1"/>
</dbReference>
<dbReference type="Proteomes" id="UP001652620">
    <property type="component" value="Chromosome 5"/>
</dbReference>
<proteinExistence type="predicted"/>
<feature type="transmembrane region" description="Helical" evidence="10">
    <location>
        <begin position="85"/>
        <end position="107"/>
    </location>
</feature>
<keyword evidence="2" id="KW-1003">Cell membrane</keyword>
<keyword evidence="5" id="KW-0552">Olfaction</keyword>
<evidence type="ECO:0000256" key="2">
    <source>
        <dbReference type="ARBA" id="ARBA00022475"/>
    </source>
</evidence>
<feature type="transmembrane region" description="Helical" evidence="10">
    <location>
        <begin position="147"/>
        <end position="167"/>
    </location>
</feature>
<feature type="transmembrane region" description="Helical" evidence="10">
    <location>
        <begin position="556"/>
        <end position="577"/>
    </location>
</feature>
<evidence type="ECO:0000313" key="12">
    <source>
        <dbReference type="RefSeq" id="XP_049313752.1"/>
    </source>
</evidence>
<evidence type="ECO:0000256" key="7">
    <source>
        <dbReference type="ARBA" id="ARBA00023136"/>
    </source>
</evidence>
<feature type="transmembrane region" description="Helical" evidence="10">
    <location>
        <begin position="619"/>
        <end position="642"/>
    </location>
</feature>
<dbReference type="InterPro" id="IPR004117">
    <property type="entry name" value="7tm6_olfct_rcpt"/>
</dbReference>
<keyword evidence="8" id="KW-0675">Receptor</keyword>
<keyword evidence="7 10" id="KW-0472">Membrane</keyword>
<keyword evidence="4 10" id="KW-0812">Transmembrane</keyword>
<feature type="transmembrane region" description="Helical" evidence="10">
    <location>
        <begin position="749"/>
        <end position="771"/>
    </location>
</feature>
<dbReference type="GeneID" id="105224900"/>
<keyword evidence="3" id="KW-0716">Sensory transduction</keyword>
<comment type="subcellular location">
    <subcellularLocation>
        <location evidence="1">Cell membrane</location>
        <topology evidence="1">Multi-pass membrane protein</topology>
    </subcellularLocation>
</comment>
<feature type="transmembrane region" description="Helical" evidence="10">
    <location>
        <begin position="187"/>
        <end position="213"/>
    </location>
</feature>
<evidence type="ECO:0000256" key="9">
    <source>
        <dbReference type="ARBA" id="ARBA00023224"/>
    </source>
</evidence>
<feature type="transmembrane region" description="Helical" evidence="10">
    <location>
        <begin position="275"/>
        <end position="297"/>
    </location>
</feature>
<name>A0ABM3JX22_BACDO</name>
<feature type="transmembrane region" description="Helical" evidence="10">
    <location>
        <begin position="662"/>
        <end position="686"/>
    </location>
</feature>
<dbReference type="RefSeq" id="XP_049313752.1">
    <property type="nucleotide sequence ID" value="XM_049457795.1"/>
</dbReference>
<evidence type="ECO:0000256" key="1">
    <source>
        <dbReference type="ARBA" id="ARBA00004651"/>
    </source>
</evidence>
<dbReference type="Pfam" id="PF02949">
    <property type="entry name" value="7tm_6"/>
    <property type="match status" value="2"/>
</dbReference>
<accession>A0ABM3JX22</accession>